<organism evidence="2 3">
    <name type="scientific">[Clostridium] ultunense Esp</name>
    <dbReference type="NCBI Taxonomy" id="1288971"/>
    <lineage>
        <taxon>Bacteria</taxon>
        <taxon>Bacillati</taxon>
        <taxon>Bacillota</taxon>
        <taxon>Tissierellia</taxon>
        <taxon>Tissierellales</taxon>
        <taxon>Tepidimicrobiaceae</taxon>
        <taxon>Schnuerera</taxon>
    </lineage>
</organism>
<dbReference type="PANTHER" id="PTHR36179:SF2">
    <property type="entry name" value="LUD DOMAIN-CONTAINING PROTEIN"/>
    <property type="match status" value="1"/>
</dbReference>
<dbReference type="PANTHER" id="PTHR36179">
    <property type="entry name" value="LUD_DOM DOMAIN-CONTAINING PROTEIN"/>
    <property type="match status" value="1"/>
</dbReference>
<dbReference type="RefSeq" id="WP_005582088.1">
    <property type="nucleotide sequence ID" value="NZ_LT669839.1"/>
</dbReference>
<protein>
    <recommendedName>
        <fullName evidence="1">LUD domain-containing protein</fullName>
    </recommendedName>
</protein>
<dbReference type="Proteomes" id="UP000245423">
    <property type="component" value="Chromosome 1"/>
</dbReference>
<evidence type="ECO:0000259" key="1">
    <source>
        <dbReference type="Pfam" id="PF02589"/>
    </source>
</evidence>
<sequence length="201" mass="22885">MDDKIILAEESLKRNGFQVKIFNNSEEAKKSLLESITTDESVAFGGSMTLSQLEIYDDFKNRGNEIYWHWKGEDRKKELAEAYKSKVYITSTNALTLDGKLVNMDGVANRVSSMFYGHERVYIIVGKNKISKDYDDARERIKNIAAPKNAKRLNINTPCKFTGKCNDCDSPDRICNVEVIIHRNPTGANINIYLIDEDLGY</sequence>
<dbReference type="AlphaFoldDB" id="M1Z3G9"/>
<reference evidence="2 3" key="1">
    <citation type="submission" date="2016-11" db="EMBL/GenBank/DDBJ databases">
        <authorList>
            <person name="Manzoor S."/>
        </authorList>
    </citation>
    <scope>NUCLEOTIDE SEQUENCE [LARGE SCALE GENOMIC DNA]</scope>
    <source>
        <strain evidence="2">Clostridium ultunense strain Esp</strain>
    </source>
</reference>
<dbReference type="Pfam" id="PF02589">
    <property type="entry name" value="LUD_dom"/>
    <property type="match status" value="1"/>
</dbReference>
<name>M1Z3G9_9FIRM</name>
<accession>M1Z3G9</accession>
<dbReference type="OrthoDB" id="9809147at2"/>
<proteinExistence type="predicted"/>
<evidence type="ECO:0000313" key="2">
    <source>
        <dbReference type="EMBL" id="SHD77727.1"/>
    </source>
</evidence>
<dbReference type="EMBL" id="LT669839">
    <property type="protein sequence ID" value="SHD77727.1"/>
    <property type="molecule type" value="Genomic_DNA"/>
</dbReference>
<evidence type="ECO:0000313" key="3">
    <source>
        <dbReference type="Proteomes" id="UP000245423"/>
    </source>
</evidence>
<gene>
    <name evidence="2" type="ORF">CUESP1_2378</name>
</gene>
<feature type="domain" description="LUD" evidence="1">
    <location>
        <begin position="8"/>
        <end position="189"/>
    </location>
</feature>
<dbReference type="HOGENOM" id="CLU_107893_1_0_9"/>
<keyword evidence="3" id="KW-1185">Reference proteome</keyword>
<dbReference type="InterPro" id="IPR003741">
    <property type="entry name" value="LUD_dom"/>
</dbReference>